<dbReference type="InterPro" id="IPR002818">
    <property type="entry name" value="DJ-1/PfpI"/>
</dbReference>
<gene>
    <name evidence="2" type="ORF">LTR05_006838</name>
</gene>
<proteinExistence type="predicted"/>
<sequence length="235" mass="25906">MARLQVGALVFQYQAIDVVGPLDLLNGSSKFIQNAVNTYTPIDEKVLANAPEFDFHHIGETLEPVELMSSSIFVKPTITIEECPPLDILLVGGADPGSFQLSSKFAEFIRQHVKSGKLVFTTCTGAAMVASTGILDGRNATVNNQEFNWVKKEYPNVKWTKDTKWVVDDNIWTGSGAVAGMDMMAYWLKETYGLDVLRAGAAVLDYEPRDVEGVQNVLPKRYDASGKQISTHIFI</sequence>
<dbReference type="EMBL" id="JAVRRJ010000007">
    <property type="protein sequence ID" value="KAK5082956.1"/>
    <property type="molecule type" value="Genomic_DNA"/>
</dbReference>
<dbReference type="CDD" id="cd03139">
    <property type="entry name" value="GATase1_PfpI_2"/>
    <property type="match status" value="1"/>
</dbReference>
<comment type="caution">
    <text evidence="2">The sequence shown here is derived from an EMBL/GenBank/DDBJ whole genome shotgun (WGS) entry which is preliminary data.</text>
</comment>
<dbReference type="InterPro" id="IPR029062">
    <property type="entry name" value="Class_I_gatase-like"/>
</dbReference>
<evidence type="ECO:0000313" key="2">
    <source>
        <dbReference type="EMBL" id="KAK5082956.1"/>
    </source>
</evidence>
<feature type="domain" description="DJ-1/PfpI" evidence="1">
    <location>
        <begin position="51"/>
        <end position="188"/>
    </location>
</feature>
<dbReference type="Pfam" id="PF01965">
    <property type="entry name" value="DJ-1_PfpI"/>
    <property type="match status" value="1"/>
</dbReference>
<dbReference type="PANTHER" id="PTHR43130">
    <property type="entry name" value="ARAC-FAMILY TRANSCRIPTIONAL REGULATOR"/>
    <property type="match status" value="1"/>
</dbReference>
<dbReference type="Proteomes" id="UP001309876">
    <property type="component" value="Unassembled WGS sequence"/>
</dbReference>
<protein>
    <recommendedName>
        <fullName evidence="1">DJ-1/PfpI domain-containing protein</fullName>
    </recommendedName>
</protein>
<reference evidence="2 3" key="1">
    <citation type="submission" date="2023-08" db="EMBL/GenBank/DDBJ databases">
        <title>Black Yeasts Isolated from many extreme environments.</title>
        <authorList>
            <person name="Coleine C."/>
            <person name="Stajich J.E."/>
            <person name="Selbmann L."/>
        </authorList>
    </citation>
    <scope>NUCLEOTIDE SEQUENCE [LARGE SCALE GENOMIC DNA]</scope>
    <source>
        <strain evidence="2 3">CCFEE 5910</strain>
    </source>
</reference>
<dbReference type="SUPFAM" id="SSF52317">
    <property type="entry name" value="Class I glutamine amidotransferase-like"/>
    <property type="match status" value="1"/>
</dbReference>
<accession>A0AAN7SWK0</accession>
<evidence type="ECO:0000313" key="3">
    <source>
        <dbReference type="Proteomes" id="UP001309876"/>
    </source>
</evidence>
<keyword evidence="3" id="KW-1185">Reference proteome</keyword>
<dbReference type="AlphaFoldDB" id="A0AAN7SWK0"/>
<evidence type="ECO:0000259" key="1">
    <source>
        <dbReference type="Pfam" id="PF01965"/>
    </source>
</evidence>
<name>A0AAN7SWK0_9EURO</name>
<dbReference type="PANTHER" id="PTHR43130:SF7">
    <property type="entry name" value="DJ-1_PFPI DOMAIN-CONTAINING PROTEIN"/>
    <property type="match status" value="1"/>
</dbReference>
<dbReference type="Gene3D" id="3.40.50.880">
    <property type="match status" value="1"/>
</dbReference>
<dbReference type="InterPro" id="IPR052158">
    <property type="entry name" value="INH-QAR"/>
</dbReference>
<organism evidence="2 3">
    <name type="scientific">Lithohypha guttulata</name>
    <dbReference type="NCBI Taxonomy" id="1690604"/>
    <lineage>
        <taxon>Eukaryota</taxon>
        <taxon>Fungi</taxon>
        <taxon>Dikarya</taxon>
        <taxon>Ascomycota</taxon>
        <taxon>Pezizomycotina</taxon>
        <taxon>Eurotiomycetes</taxon>
        <taxon>Chaetothyriomycetidae</taxon>
        <taxon>Chaetothyriales</taxon>
        <taxon>Trichomeriaceae</taxon>
        <taxon>Lithohypha</taxon>
    </lineage>
</organism>